<reference evidence="2 3" key="1">
    <citation type="submission" date="2017-06" db="EMBL/GenBank/DDBJ databases">
        <title>Draft Genome Sequence of Natranaerobius trueperi halophilic, alkalithermophilic bacteria from soda lakes.</title>
        <authorList>
            <person name="Zhao B."/>
        </authorList>
    </citation>
    <scope>NUCLEOTIDE SEQUENCE [LARGE SCALE GENOMIC DNA]</scope>
    <source>
        <strain evidence="2 3">DSM 18760</strain>
    </source>
</reference>
<organism evidence="2 3">
    <name type="scientific">Natranaerobius trueperi</name>
    <dbReference type="NCBI Taxonomy" id="759412"/>
    <lineage>
        <taxon>Bacteria</taxon>
        <taxon>Bacillati</taxon>
        <taxon>Bacillota</taxon>
        <taxon>Clostridia</taxon>
        <taxon>Natranaerobiales</taxon>
        <taxon>Natranaerobiaceae</taxon>
        <taxon>Natranaerobius</taxon>
    </lineage>
</organism>
<comment type="similarity">
    <text evidence="1">Belongs to the bactofilin family.</text>
</comment>
<keyword evidence="3" id="KW-1185">Reference proteome</keyword>
<dbReference type="PANTHER" id="PTHR35024:SF4">
    <property type="entry name" value="POLYMER-FORMING CYTOSKELETAL PROTEIN"/>
    <property type="match status" value="1"/>
</dbReference>
<gene>
    <name evidence="2" type="ORF">CDO51_08280</name>
</gene>
<dbReference type="RefSeq" id="WP_089023812.1">
    <property type="nucleotide sequence ID" value="NZ_NIQC01000017.1"/>
</dbReference>
<proteinExistence type="inferred from homology"/>
<evidence type="ECO:0000313" key="2">
    <source>
        <dbReference type="EMBL" id="OWZ83486.1"/>
    </source>
</evidence>
<evidence type="ECO:0000256" key="1">
    <source>
        <dbReference type="ARBA" id="ARBA00044755"/>
    </source>
</evidence>
<dbReference type="Pfam" id="PF04519">
    <property type="entry name" value="Bactofilin"/>
    <property type="match status" value="1"/>
</dbReference>
<dbReference type="PANTHER" id="PTHR35024">
    <property type="entry name" value="HYPOTHETICAL CYTOSOLIC PROTEIN"/>
    <property type="match status" value="1"/>
</dbReference>
<evidence type="ECO:0000313" key="3">
    <source>
        <dbReference type="Proteomes" id="UP000214588"/>
    </source>
</evidence>
<dbReference type="Proteomes" id="UP000214588">
    <property type="component" value="Unassembled WGS sequence"/>
</dbReference>
<comment type="caution">
    <text evidence="2">The sequence shown here is derived from an EMBL/GenBank/DDBJ whole genome shotgun (WGS) entry which is preliminary data.</text>
</comment>
<accession>A0A226BWV8</accession>
<name>A0A226BWV8_9FIRM</name>
<dbReference type="EMBL" id="NIQC01000017">
    <property type="protein sequence ID" value="OWZ83486.1"/>
    <property type="molecule type" value="Genomic_DNA"/>
</dbReference>
<protein>
    <submittedName>
        <fullName evidence="2">Cell shape determination protein CcmA</fullName>
    </submittedName>
</protein>
<dbReference type="InterPro" id="IPR007607">
    <property type="entry name" value="BacA/B"/>
</dbReference>
<sequence>MFNKKEKAQQLDKVETIIGNATEFKGNISSEGMVRIDGSVEGEIAIGDSLVIGEQGKVYANIKSKNVTVAGEIHGDVECTESLEILSSGKLYGNIKVTNLFIDDGATFEGNCEMKQSKENEKVKKNESP</sequence>
<dbReference type="OrthoDB" id="9802488at2"/>
<dbReference type="AlphaFoldDB" id="A0A226BWV8"/>